<gene>
    <name evidence="1" type="ORF">HETIRDRAFT_115196</name>
</gene>
<dbReference type="AlphaFoldDB" id="W4KJV6"/>
<evidence type="ECO:0000313" key="2">
    <source>
        <dbReference type="Proteomes" id="UP000030671"/>
    </source>
</evidence>
<dbReference type="Proteomes" id="UP000030671">
    <property type="component" value="Unassembled WGS sequence"/>
</dbReference>
<dbReference type="InParanoid" id="W4KJV6"/>
<keyword evidence="2" id="KW-1185">Reference proteome</keyword>
<reference evidence="1 2" key="1">
    <citation type="journal article" date="2012" name="New Phytol.">
        <title>Insight into trade-off between wood decay and parasitism from the genome of a fungal forest pathogen.</title>
        <authorList>
            <person name="Olson A."/>
            <person name="Aerts A."/>
            <person name="Asiegbu F."/>
            <person name="Belbahri L."/>
            <person name="Bouzid O."/>
            <person name="Broberg A."/>
            <person name="Canback B."/>
            <person name="Coutinho P.M."/>
            <person name="Cullen D."/>
            <person name="Dalman K."/>
            <person name="Deflorio G."/>
            <person name="van Diepen L.T."/>
            <person name="Dunand C."/>
            <person name="Duplessis S."/>
            <person name="Durling M."/>
            <person name="Gonthier P."/>
            <person name="Grimwood J."/>
            <person name="Fossdal C.G."/>
            <person name="Hansson D."/>
            <person name="Henrissat B."/>
            <person name="Hietala A."/>
            <person name="Himmelstrand K."/>
            <person name="Hoffmeister D."/>
            <person name="Hogberg N."/>
            <person name="James T.Y."/>
            <person name="Karlsson M."/>
            <person name="Kohler A."/>
            <person name="Kues U."/>
            <person name="Lee Y.H."/>
            <person name="Lin Y.C."/>
            <person name="Lind M."/>
            <person name="Lindquist E."/>
            <person name="Lombard V."/>
            <person name="Lucas S."/>
            <person name="Lunden K."/>
            <person name="Morin E."/>
            <person name="Murat C."/>
            <person name="Park J."/>
            <person name="Raffaello T."/>
            <person name="Rouze P."/>
            <person name="Salamov A."/>
            <person name="Schmutz J."/>
            <person name="Solheim H."/>
            <person name="Stahlberg J."/>
            <person name="Velez H."/>
            <person name="de Vries R.P."/>
            <person name="Wiebenga A."/>
            <person name="Woodward S."/>
            <person name="Yakovlev I."/>
            <person name="Garbelotto M."/>
            <person name="Martin F."/>
            <person name="Grigoriev I.V."/>
            <person name="Stenlid J."/>
        </authorList>
    </citation>
    <scope>NUCLEOTIDE SEQUENCE [LARGE SCALE GENOMIC DNA]</scope>
    <source>
        <strain evidence="1 2">TC 32-1</strain>
    </source>
</reference>
<protein>
    <submittedName>
        <fullName evidence="1">Uncharacterized protein</fullName>
    </submittedName>
</protein>
<name>W4KJV6_HETIT</name>
<organism evidence="1 2">
    <name type="scientific">Heterobasidion irregulare (strain TC 32-1)</name>
    <dbReference type="NCBI Taxonomy" id="747525"/>
    <lineage>
        <taxon>Eukaryota</taxon>
        <taxon>Fungi</taxon>
        <taxon>Dikarya</taxon>
        <taxon>Basidiomycota</taxon>
        <taxon>Agaricomycotina</taxon>
        <taxon>Agaricomycetes</taxon>
        <taxon>Russulales</taxon>
        <taxon>Bondarzewiaceae</taxon>
        <taxon>Heterobasidion</taxon>
        <taxon>Heterobasidion annosum species complex</taxon>
    </lineage>
</organism>
<dbReference type="EMBL" id="KI925455">
    <property type="protein sequence ID" value="ETW85610.1"/>
    <property type="molecule type" value="Genomic_DNA"/>
</dbReference>
<dbReference type="KEGG" id="hir:HETIRDRAFT_115196"/>
<dbReference type="HOGENOM" id="CLU_1030798_0_0_1"/>
<accession>W4KJV6</accession>
<sequence length="299" mass="32706">MAEEQALAEEAVQVIIAKYEAKKAEAMQAATTYRLAEENHQWHWKALVEAIFNGSLDPKQGNCQLAKLESEFTFPNPLFLCSPFPSATVSFSCPNLSTDSSYPDPSANDLELVSVNNALDQMSMGLVATTALTNVKGSEEGIREALRKYQTVLDKVPKTPTITKHDTRSSTPLALEVVLVLCLALRATSSISVLAQAECCLFGLSWSKMELAKYVWVWKPIQHFPTTTHTILAPSHPCSSAVPTLPDSSHLSFVIVQGIASELWYHITMAKVLDVVLVEDSLDAKDLGMLVLGNFVPNV</sequence>
<dbReference type="GeneID" id="20666467"/>
<proteinExistence type="predicted"/>
<evidence type="ECO:0000313" key="1">
    <source>
        <dbReference type="EMBL" id="ETW85610.1"/>
    </source>
</evidence>
<dbReference type="RefSeq" id="XP_009542451.1">
    <property type="nucleotide sequence ID" value="XM_009544156.1"/>
</dbReference>